<dbReference type="SMART" id="SM00066">
    <property type="entry name" value="GAL4"/>
    <property type="match status" value="1"/>
</dbReference>
<evidence type="ECO:0000256" key="7">
    <source>
        <dbReference type="SAM" id="MobiDB-lite"/>
    </source>
</evidence>
<dbReference type="Pfam" id="PF00172">
    <property type="entry name" value="Zn_clus"/>
    <property type="match status" value="1"/>
</dbReference>
<dbReference type="Gene3D" id="4.10.240.10">
    <property type="entry name" value="Zn(2)-C6 fungal-type DNA-binding domain"/>
    <property type="match status" value="1"/>
</dbReference>
<evidence type="ECO:0000256" key="3">
    <source>
        <dbReference type="ARBA" id="ARBA00023015"/>
    </source>
</evidence>
<evidence type="ECO:0000256" key="5">
    <source>
        <dbReference type="ARBA" id="ARBA00023163"/>
    </source>
</evidence>
<keyword evidence="1" id="KW-0479">Metal-binding</keyword>
<feature type="region of interest" description="Disordered" evidence="7">
    <location>
        <begin position="69"/>
        <end position="98"/>
    </location>
</feature>
<dbReference type="PANTHER" id="PTHR36206:SF16">
    <property type="entry name" value="TRANSCRIPTION FACTOR DOMAIN-CONTAINING PROTEIN-RELATED"/>
    <property type="match status" value="1"/>
</dbReference>
<evidence type="ECO:0000256" key="2">
    <source>
        <dbReference type="ARBA" id="ARBA00022833"/>
    </source>
</evidence>
<evidence type="ECO:0000256" key="1">
    <source>
        <dbReference type="ARBA" id="ARBA00022723"/>
    </source>
</evidence>
<accession>A0A4U6XF87</accession>
<dbReference type="InterPro" id="IPR001138">
    <property type="entry name" value="Zn2Cys6_DnaBD"/>
</dbReference>
<dbReference type="SUPFAM" id="SSF57701">
    <property type="entry name" value="Zn2/Cys6 DNA-binding domain"/>
    <property type="match status" value="1"/>
</dbReference>
<dbReference type="InterPro" id="IPR021858">
    <property type="entry name" value="Fun_TF"/>
</dbReference>
<dbReference type="AlphaFoldDB" id="A0A4U6XF87"/>
<dbReference type="GO" id="GO:0003677">
    <property type="term" value="F:DNA binding"/>
    <property type="evidence" value="ECO:0007669"/>
    <property type="project" value="UniProtKB-KW"/>
</dbReference>
<proteinExistence type="predicted"/>
<dbReference type="EMBL" id="PJEX01000160">
    <property type="protein sequence ID" value="TKW53989.1"/>
    <property type="molecule type" value="Genomic_DNA"/>
</dbReference>
<evidence type="ECO:0000256" key="4">
    <source>
        <dbReference type="ARBA" id="ARBA00023125"/>
    </source>
</evidence>
<feature type="region of interest" description="Disordered" evidence="7">
    <location>
        <begin position="1"/>
        <end position="32"/>
    </location>
</feature>
<keyword evidence="2" id="KW-0862">Zinc</keyword>
<keyword evidence="5" id="KW-0804">Transcription</keyword>
<feature type="domain" description="Zn(2)-C6 fungal-type" evidence="8">
    <location>
        <begin position="31"/>
        <end position="59"/>
    </location>
</feature>
<reference evidence="9 10" key="1">
    <citation type="journal article" date="2019" name="PLoS ONE">
        <title>Comparative genome analysis indicates high evolutionary potential of pathogenicity genes in Colletotrichum tanaceti.</title>
        <authorList>
            <person name="Lelwala R.V."/>
            <person name="Korhonen P.K."/>
            <person name="Young N.D."/>
            <person name="Scott J.B."/>
            <person name="Ades P.A."/>
            <person name="Gasser R.B."/>
            <person name="Taylor P.W.J."/>
        </authorList>
    </citation>
    <scope>NUCLEOTIDE SEQUENCE [LARGE SCALE GENOMIC DNA]</scope>
    <source>
        <strain evidence="9">BRIP57314</strain>
    </source>
</reference>
<dbReference type="GO" id="GO:0000981">
    <property type="term" value="F:DNA-binding transcription factor activity, RNA polymerase II-specific"/>
    <property type="evidence" value="ECO:0007669"/>
    <property type="project" value="InterPro"/>
</dbReference>
<keyword evidence="4" id="KW-0238">DNA-binding</keyword>
<keyword evidence="10" id="KW-1185">Reference proteome</keyword>
<name>A0A4U6XF87_9PEZI</name>
<sequence length="646" mass="70115">MSSGRTPPGSSGTNKSPSGSPPQVRRGGGGGCSACKARRVRCDGMRPACRRCSVTGMVCDGYLSAPKDGGSPGRKMPLCPRQTSSSSSSFSSSSSSITPCDTHAGLVALSCSDRRRFEWFVRNTLRRLPGVFSSPVWTKLVIQAGSTEPAILYAILAIGAVHEMGLEMAGPCRTKDEEALRPQSSDAAERLTLQYYNKSISFLQSRLLMQDTESIRIVLIVCTIFLCLEFMQKQYKTGFVHFQHSLRLLCSLQRSAEPAPSSSSLSSLSSSSLLSSSSSLLSSSLSSLSSSPSSSSSSDPIDQWFAEVIPRLDVQASLLSNELYSGCGPQNPSVPRSMPDLFRTTREASHHLDTLLIRAYRLKSDGSATSVAGDVTDIFELLATQQTLRNDLESWLRCFYAFKARAWGELSDGERFVCWSLPVHHTVAYIMTSTALNPGNELIFDHYTHHFASIVSGSRQILDALQPSALPTPTADHASSPDATSPSLSAAAADCTADIGLVPPLFYVAIKCRVPRIRRQAVELLLMGERHEGLWDAVFSARLAREIITLEERGVVDGVRDDNNKRASPDAVVPVVPVLPGPPRVQKLWIETTPGPKVNVILSVLRLHGNGEKEMVARQFDAANGFWTSSPLTPRVSDAFKRETSK</sequence>
<comment type="caution">
    <text evidence="9">The sequence shown here is derived from an EMBL/GenBank/DDBJ whole genome shotgun (WGS) entry which is preliminary data.</text>
</comment>
<evidence type="ECO:0000259" key="8">
    <source>
        <dbReference type="PROSITE" id="PS50048"/>
    </source>
</evidence>
<dbReference type="PROSITE" id="PS50048">
    <property type="entry name" value="ZN2_CY6_FUNGAL_2"/>
    <property type="match status" value="1"/>
</dbReference>
<organism evidence="9 10">
    <name type="scientific">Colletotrichum tanaceti</name>
    <dbReference type="NCBI Taxonomy" id="1306861"/>
    <lineage>
        <taxon>Eukaryota</taxon>
        <taxon>Fungi</taxon>
        <taxon>Dikarya</taxon>
        <taxon>Ascomycota</taxon>
        <taxon>Pezizomycotina</taxon>
        <taxon>Sordariomycetes</taxon>
        <taxon>Hypocreomycetidae</taxon>
        <taxon>Glomerellales</taxon>
        <taxon>Glomerellaceae</taxon>
        <taxon>Colletotrichum</taxon>
        <taxon>Colletotrichum destructivum species complex</taxon>
    </lineage>
</organism>
<dbReference type="InterPro" id="IPR036864">
    <property type="entry name" value="Zn2-C6_fun-type_DNA-bd_sf"/>
</dbReference>
<feature type="compositionally biased region" description="Low complexity" evidence="7">
    <location>
        <begin position="84"/>
        <end position="96"/>
    </location>
</feature>
<evidence type="ECO:0000313" key="9">
    <source>
        <dbReference type="EMBL" id="TKW53989.1"/>
    </source>
</evidence>
<feature type="compositionally biased region" description="Low complexity" evidence="7">
    <location>
        <begin position="1"/>
        <end position="13"/>
    </location>
</feature>
<dbReference type="CDD" id="cd00067">
    <property type="entry name" value="GAL4"/>
    <property type="match status" value="1"/>
</dbReference>
<evidence type="ECO:0000256" key="6">
    <source>
        <dbReference type="ARBA" id="ARBA00023242"/>
    </source>
</evidence>
<dbReference type="InterPro" id="IPR052360">
    <property type="entry name" value="Transcr_Regulatory_Proteins"/>
</dbReference>
<keyword evidence="3" id="KW-0805">Transcription regulation</keyword>
<keyword evidence="6" id="KW-0539">Nucleus</keyword>
<dbReference type="GO" id="GO:0008270">
    <property type="term" value="F:zinc ion binding"/>
    <property type="evidence" value="ECO:0007669"/>
    <property type="project" value="InterPro"/>
</dbReference>
<evidence type="ECO:0000313" key="10">
    <source>
        <dbReference type="Proteomes" id="UP000310108"/>
    </source>
</evidence>
<dbReference type="Proteomes" id="UP000310108">
    <property type="component" value="Unassembled WGS sequence"/>
</dbReference>
<dbReference type="PROSITE" id="PS00463">
    <property type="entry name" value="ZN2_CY6_FUNGAL_1"/>
    <property type="match status" value="1"/>
</dbReference>
<dbReference type="Pfam" id="PF11951">
    <property type="entry name" value="Fungal_trans_2"/>
    <property type="match status" value="1"/>
</dbReference>
<dbReference type="STRING" id="1306861.A0A4U6XF87"/>
<dbReference type="PANTHER" id="PTHR36206">
    <property type="entry name" value="ASPERCRYPTIN BIOSYNTHESIS CLUSTER-SPECIFIC TRANSCRIPTION REGULATOR ATNN-RELATED"/>
    <property type="match status" value="1"/>
</dbReference>
<gene>
    <name evidence="9" type="ORF">CTA1_8174</name>
</gene>
<protein>
    <recommendedName>
        <fullName evidence="8">Zn(2)-C6 fungal-type domain-containing protein</fullName>
    </recommendedName>
</protein>